<dbReference type="InterPro" id="IPR041692">
    <property type="entry name" value="HHH_9"/>
</dbReference>
<dbReference type="FunFam" id="3.30.420.140:FF:000001">
    <property type="entry name" value="RNA-binding transcriptional accessory protein"/>
    <property type="match status" value="1"/>
</dbReference>
<dbReference type="InterPro" id="IPR044146">
    <property type="entry name" value="S1_Tex"/>
</dbReference>
<dbReference type="EMBL" id="FNGA01000005">
    <property type="protein sequence ID" value="SDL49130.1"/>
    <property type="molecule type" value="Genomic_DNA"/>
</dbReference>
<dbReference type="InterPro" id="IPR012337">
    <property type="entry name" value="RNaseH-like_sf"/>
</dbReference>
<dbReference type="Pfam" id="PF17674">
    <property type="entry name" value="HHH_9"/>
    <property type="match status" value="1"/>
</dbReference>
<dbReference type="InterPro" id="IPR023323">
    <property type="entry name" value="Tex-like_dom_sf"/>
</dbReference>
<dbReference type="Pfam" id="PF12836">
    <property type="entry name" value="HHH_3"/>
    <property type="match status" value="1"/>
</dbReference>
<dbReference type="OrthoDB" id="9804714at2"/>
<dbReference type="InterPro" id="IPR018974">
    <property type="entry name" value="Tex-like_N"/>
</dbReference>
<feature type="domain" description="S1 motif" evidence="1">
    <location>
        <begin position="643"/>
        <end position="712"/>
    </location>
</feature>
<gene>
    <name evidence="2" type="ORF">SAMN05660337_3084</name>
</gene>
<dbReference type="AlphaFoldDB" id="A0A1G9KGU8"/>
<dbReference type="PANTHER" id="PTHR10724">
    <property type="entry name" value="30S RIBOSOMAL PROTEIN S1"/>
    <property type="match status" value="1"/>
</dbReference>
<dbReference type="InterPro" id="IPR006641">
    <property type="entry name" value="YqgF/RNaseH-like_dom"/>
</dbReference>
<dbReference type="PANTHER" id="PTHR10724:SF10">
    <property type="entry name" value="S1 RNA-BINDING DOMAIN-CONTAINING PROTEIN 1"/>
    <property type="match status" value="1"/>
</dbReference>
<dbReference type="InterPro" id="IPR012340">
    <property type="entry name" value="NA-bd_OB-fold"/>
</dbReference>
<dbReference type="InterPro" id="IPR055179">
    <property type="entry name" value="Tex-like_central_region"/>
</dbReference>
<dbReference type="SMART" id="SM00732">
    <property type="entry name" value="YqgFc"/>
    <property type="match status" value="1"/>
</dbReference>
<dbReference type="SMART" id="SM00316">
    <property type="entry name" value="S1"/>
    <property type="match status" value="1"/>
</dbReference>
<dbReference type="InterPro" id="IPR003029">
    <property type="entry name" value="S1_domain"/>
</dbReference>
<dbReference type="Pfam" id="PF00575">
    <property type="entry name" value="S1"/>
    <property type="match status" value="1"/>
</dbReference>
<dbReference type="SUPFAM" id="SSF53098">
    <property type="entry name" value="Ribonuclease H-like"/>
    <property type="match status" value="1"/>
</dbReference>
<protein>
    <recommendedName>
        <fullName evidence="1">S1 motif domain-containing protein</fullName>
    </recommendedName>
</protein>
<dbReference type="InterPro" id="IPR010994">
    <property type="entry name" value="RuvA_2-like"/>
</dbReference>
<reference evidence="3" key="1">
    <citation type="submission" date="2016-10" db="EMBL/GenBank/DDBJ databases">
        <authorList>
            <person name="Varghese N."/>
            <person name="Submissions S."/>
        </authorList>
    </citation>
    <scope>NUCLEOTIDE SEQUENCE [LARGE SCALE GENOMIC DNA]</scope>
    <source>
        <strain evidence="3">DSM 16995</strain>
    </source>
</reference>
<keyword evidence="3" id="KW-1185">Reference proteome</keyword>
<evidence type="ECO:0000313" key="3">
    <source>
        <dbReference type="Proteomes" id="UP000199053"/>
    </source>
</evidence>
<dbReference type="Pfam" id="PF16921">
    <property type="entry name" value="Tex_YqgF"/>
    <property type="match status" value="1"/>
</dbReference>
<sequence>MTTANISRIASELNLPVKNVQATAALLEEGATIPFISRYRKEATGSMDEVAVEAVSDLLGKLNELDKRRETVLNSIEEQGKLTDELRSKINAAKSMRQLEDLYMPYKPKRKTKGQAAIEKGLEPLAVKIFAQKCEPEKEAESYISADKGVETIEDALAGARDIIAERIAENMGLRQSIRSLFESKATLESHATKTALAAESADKASKFRDWFNWHEPARKAAGHRILAMLRGERDKFLKVSFRPPEEEGFDTLSRNIVKSTSAASKQVEKAAVDSYKRLLAPQMETELRSNLLEKAETEAIKVFASNLKEILIAPPLGSKNILALDPGFRTGAKLVCLDAQGGLKHNDTIYPVTSEGKKKEAAEKVVALVKKYSIEAIAIGNGTAGRETEQFIKGLDLPESLPIIMVNESGASVYSASPIAREEFPDYDITVRGAVSIGRRLMDPLAELVKIDPKSIGVGQYQHDVDQKKLAESLTRVVESSVNMVGVELNTASAKLLESVSGLGATIAANIIKWRNENGPFASRKALMKVPRLGPKAYEQCAGFLRIRNAENPLDETAVHPERYKTVALMAKDLDASVSDLITSPELRKQINLEKYISDDLGLPTLEDILKELEKPGRDPRKQFELVQFDDDVKEVQDLKEGMMLNGIITNVTNFGAFVDVGVHQDGLVHISRLTDDFVRNPSDVVYPGQAVLVKVMEVDLARKRIALSMKESDR</sequence>
<dbReference type="Gene3D" id="1.10.10.650">
    <property type="entry name" value="RuvA domain 2-like"/>
    <property type="match status" value="1"/>
</dbReference>
<dbReference type="Gene3D" id="1.10.150.310">
    <property type="entry name" value="Tex RuvX-like domain-like"/>
    <property type="match status" value="1"/>
</dbReference>
<dbReference type="CDD" id="cd05685">
    <property type="entry name" value="S1_Tex"/>
    <property type="match status" value="1"/>
</dbReference>
<dbReference type="SUPFAM" id="SSF50249">
    <property type="entry name" value="Nucleic acid-binding proteins"/>
    <property type="match status" value="1"/>
</dbReference>
<dbReference type="Gene3D" id="1.10.3500.10">
    <property type="entry name" value="Tex N-terminal region-like"/>
    <property type="match status" value="1"/>
</dbReference>
<dbReference type="GO" id="GO:0005737">
    <property type="term" value="C:cytoplasm"/>
    <property type="evidence" value="ECO:0007669"/>
    <property type="project" value="UniProtKB-ARBA"/>
</dbReference>
<dbReference type="GO" id="GO:0006139">
    <property type="term" value="P:nucleobase-containing compound metabolic process"/>
    <property type="evidence" value="ECO:0007669"/>
    <property type="project" value="InterPro"/>
</dbReference>
<dbReference type="SUPFAM" id="SSF47781">
    <property type="entry name" value="RuvA domain 2-like"/>
    <property type="match status" value="2"/>
</dbReference>
<evidence type="ECO:0000313" key="2">
    <source>
        <dbReference type="EMBL" id="SDL49130.1"/>
    </source>
</evidence>
<dbReference type="InterPro" id="IPR037027">
    <property type="entry name" value="YqgF/RNaseH-like_dom_sf"/>
</dbReference>
<proteinExistence type="predicted"/>
<dbReference type="Proteomes" id="UP000199053">
    <property type="component" value="Unassembled WGS sequence"/>
</dbReference>
<dbReference type="PROSITE" id="PS50126">
    <property type="entry name" value="S1"/>
    <property type="match status" value="1"/>
</dbReference>
<dbReference type="STRING" id="246191.SAMN05660337_3084"/>
<dbReference type="GO" id="GO:0006412">
    <property type="term" value="P:translation"/>
    <property type="evidence" value="ECO:0007669"/>
    <property type="project" value="TreeGrafter"/>
</dbReference>
<dbReference type="GO" id="GO:0003735">
    <property type="term" value="F:structural constituent of ribosome"/>
    <property type="evidence" value="ECO:0007669"/>
    <property type="project" value="TreeGrafter"/>
</dbReference>
<dbReference type="InterPro" id="IPR023319">
    <property type="entry name" value="Tex-like_HTH_dom_sf"/>
</dbReference>
<dbReference type="Pfam" id="PF09371">
    <property type="entry name" value="Tex_N"/>
    <property type="match status" value="1"/>
</dbReference>
<dbReference type="InterPro" id="IPR050437">
    <property type="entry name" value="Ribos_protein_bS1-like"/>
</dbReference>
<dbReference type="GO" id="GO:0003729">
    <property type="term" value="F:mRNA binding"/>
    <property type="evidence" value="ECO:0007669"/>
    <property type="project" value="UniProtKB-ARBA"/>
</dbReference>
<dbReference type="Pfam" id="PF22706">
    <property type="entry name" value="Tex_central_region"/>
    <property type="match status" value="1"/>
</dbReference>
<dbReference type="FunFam" id="2.40.50.140:FF:000051">
    <property type="entry name" value="RNA-binding transcriptional accessory protein"/>
    <property type="match status" value="1"/>
</dbReference>
<dbReference type="RefSeq" id="WP_092162679.1">
    <property type="nucleotide sequence ID" value="NZ_FNGA01000005.1"/>
</dbReference>
<dbReference type="InterPro" id="IPR032639">
    <property type="entry name" value="Tex_YqgF"/>
</dbReference>
<name>A0A1G9KGU8_9BACT</name>
<organism evidence="2 3">
    <name type="scientific">Maridesulfovibrio ferrireducens</name>
    <dbReference type="NCBI Taxonomy" id="246191"/>
    <lineage>
        <taxon>Bacteria</taxon>
        <taxon>Pseudomonadati</taxon>
        <taxon>Thermodesulfobacteriota</taxon>
        <taxon>Desulfovibrionia</taxon>
        <taxon>Desulfovibrionales</taxon>
        <taxon>Desulfovibrionaceae</taxon>
        <taxon>Maridesulfovibrio</taxon>
    </lineage>
</organism>
<evidence type="ECO:0000259" key="1">
    <source>
        <dbReference type="PROSITE" id="PS50126"/>
    </source>
</evidence>
<dbReference type="Gene3D" id="2.40.50.140">
    <property type="entry name" value="Nucleic acid-binding proteins"/>
    <property type="match status" value="1"/>
</dbReference>
<dbReference type="FunFam" id="1.10.150.310:FF:000001">
    <property type="entry name" value="RNA-binding transcriptional accessory protein"/>
    <property type="match status" value="1"/>
</dbReference>
<dbReference type="Gene3D" id="3.30.420.140">
    <property type="entry name" value="YqgF/RNase H-like domain"/>
    <property type="match status" value="1"/>
</dbReference>
<dbReference type="SUPFAM" id="SSF158832">
    <property type="entry name" value="Tex N-terminal region-like"/>
    <property type="match status" value="1"/>
</dbReference>
<accession>A0A1G9KGU8</accession>
<dbReference type="FunFam" id="1.10.10.650:FF:000001">
    <property type="entry name" value="S1 RNA-binding domain 1"/>
    <property type="match status" value="1"/>
</dbReference>